<evidence type="ECO:0000313" key="1">
    <source>
        <dbReference type="EMBL" id="PZS87687.1"/>
    </source>
</evidence>
<accession>A0A2W6HW26</accession>
<name>A0A2W6HW26_STEMA</name>
<comment type="caution">
    <text evidence="1">The sequence shown here is derived from an EMBL/GenBank/DDBJ whole genome shotgun (WGS) entry which is preliminary data.</text>
</comment>
<proteinExistence type="predicted"/>
<reference evidence="1 2" key="1">
    <citation type="submission" date="2016-05" db="EMBL/GenBank/DDBJ databases">
        <authorList>
            <person name="Lavstsen T."/>
            <person name="Jespersen J.S."/>
        </authorList>
    </citation>
    <scope>NUCLEOTIDE SEQUENCE [LARGE SCALE GENOMIC DNA]</scope>
    <source>
        <strain evidence="1 2">SM-5815</strain>
    </source>
</reference>
<organism evidence="1 2">
    <name type="scientific">Stenotrophomonas maltophilia</name>
    <name type="common">Pseudomonas maltophilia</name>
    <name type="synonym">Xanthomonas maltophilia</name>
    <dbReference type="NCBI Taxonomy" id="40324"/>
    <lineage>
        <taxon>Bacteria</taxon>
        <taxon>Pseudomonadati</taxon>
        <taxon>Pseudomonadota</taxon>
        <taxon>Gammaproteobacteria</taxon>
        <taxon>Lysobacterales</taxon>
        <taxon>Lysobacteraceae</taxon>
        <taxon>Stenotrophomonas</taxon>
        <taxon>Stenotrophomonas maltophilia group</taxon>
    </lineage>
</organism>
<sequence length="95" mass="10605">MATYTFDIRLDKIVPHTARVTVEADNIADAIQQVRSDNGDGAVWEPEGNGYWGDDLVVDGMKRAIPALDFEVQSEPIDELGLAWFKRQEAKRLSA</sequence>
<dbReference type="Proteomes" id="UP000249614">
    <property type="component" value="Unassembled WGS sequence"/>
</dbReference>
<dbReference type="RefSeq" id="WP_111113650.1">
    <property type="nucleotide sequence ID" value="NZ_LXXM01000226.1"/>
</dbReference>
<dbReference type="AlphaFoldDB" id="A0A2W6HW26"/>
<protein>
    <submittedName>
        <fullName evidence="1">Uncharacterized protein</fullName>
    </submittedName>
</protein>
<dbReference type="EMBL" id="LXXM01000226">
    <property type="protein sequence ID" value="PZS87687.1"/>
    <property type="molecule type" value="Genomic_DNA"/>
</dbReference>
<evidence type="ECO:0000313" key="2">
    <source>
        <dbReference type="Proteomes" id="UP000249614"/>
    </source>
</evidence>
<gene>
    <name evidence="1" type="ORF">A7X83_01720</name>
</gene>